<dbReference type="EMBL" id="CM001402">
    <property type="protein sequence ID" value="EHO41850.1"/>
    <property type="molecule type" value="Genomic_DNA"/>
</dbReference>
<evidence type="ECO:0000313" key="5">
    <source>
        <dbReference type="Proteomes" id="UP000183868"/>
    </source>
</evidence>
<evidence type="ECO:0000313" key="2">
    <source>
        <dbReference type="EMBL" id="APF17774.1"/>
    </source>
</evidence>
<dbReference type="GO" id="GO:0016757">
    <property type="term" value="F:glycosyltransferase activity"/>
    <property type="evidence" value="ECO:0007669"/>
    <property type="project" value="InterPro"/>
</dbReference>
<dbReference type="AlphaFoldDB" id="H1XWL2"/>
<organism evidence="3 4">
    <name type="scientific">Caldithrix abyssi DSM 13497</name>
    <dbReference type="NCBI Taxonomy" id="880073"/>
    <lineage>
        <taxon>Bacteria</taxon>
        <taxon>Pseudomonadati</taxon>
        <taxon>Calditrichota</taxon>
        <taxon>Calditrichia</taxon>
        <taxon>Calditrichales</taxon>
        <taxon>Calditrichaceae</taxon>
        <taxon>Caldithrix</taxon>
    </lineage>
</organism>
<dbReference type="OrthoDB" id="9790710at2"/>
<dbReference type="Proteomes" id="UP000183868">
    <property type="component" value="Chromosome"/>
</dbReference>
<dbReference type="KEGG" id="caby:Cabys_1023"/>
<dbReference type="InterPro" id="IPR001296">
    <property type="entry name" value="Glyco_trans_1"/>
</dbReference>
<keyword evidence="4" id="KW-1185">Reference proteome</keyword>
<dbReference type="PANTHER" id="PTHR45947:SF3">
    <property type="entry name" value="SULFOQUINOVOSYL TRANSFERASE SQD2"/>
    <property type="match status" value="1"/>
</dbReference>
<name>H1XWL2_CALAY</name>
<proteinExistence type="predicted"/>
<dbReference type="EMBL" id="CP018099">
    <property type="protein sequence ID" value="APF17774.1"/>
    <property type="molecule type" value="Genomic_DNA"/>
</dbReference>
<keyword evidence="3" id="KW-0808">Transferase</keyword>
<feature type="domain" description="Glycosyl transferase family 1" evidence="1">
    <location>
        <begin position="181"/>
        <end position="333"/>
    </location>
</feature>
<protein>
    <submittedName>
        <fullName evidence="3">Glycosyl transferase group 1</fullName>
    </submittedName>
    <submittedName>
        <fullName evidence="2">Glycosyltransferase involved in cell wall bisynthesis</fullName>
    </submittedName>
</protein>
<dbReference type="HOGENOM" id="CLU_061523_1_0_0"/>
<dbReference type="Proteomes" id="UP000004671">
    <property type="component" value="Chromosome"/>
</dbReference>
<dbReference type="Pfam" id="PF00534">
    <property type="entry name" value="Glycos_transf_1"/>
    <property type="match status" value="1"/>
</dbReference>
<dbReference type="STRING" id="880073.Cabys_1023"/>
<evidence type="ECO:0000313" key="4">
    <source>
        <dbReference type="Proteomes" id="UP000004671"/>
    </source>
</evidence>
<dbReference type="CDD" id="cd03801">
    <property type="entry name" value="GT4_PimA-like"/>
    <property type="match status" value="1"/>
</dbReference>
<dbReference type="InterPro" id="IPR050194">
    <property type="entry name" value="Glycosyltransferase_grp1"/>
</dbReference>
<reference evidence="2 5" key="2">
    <citation type="submission" date="2016-11" db="EMBL/GenBank/DDBJ databases">
        <title>Genomic analysis of Caldithrix abyssi and proposal of a novel bacterial phylum Caldithrichaeota.</title>
        <authorList>
            <person name="Kublanov I."/>
            <person name="Sigalova O."/>
            <person name="Gavrilov S."/>
            <person name="Lebedinsky A."/>
            <person name="Ivanova N."/>
            <person name="Daum C."/>
            <person name="Reddy T."/>
            <person name="Klenk H.P."/>
            <person name="Goker M."/>
            <person name="Reva O."/>
            <person name="Miroshnichenko M."/>
            <person name="Kyprides N."/>
            <person name="Woyke T."/>
            <person name="Gelfand M."/>
        </authorList>
    </citation>
    <scope>NUCLEOTIDE SEQUENCE [LARGE SCALE GENOMIC DNA]</scope>
    <source>
        <strain evidence="2 5">LF13</strain>
    </source>
</reference>
<sequence>MKRVTLQYLTLPHYRRSLFERLWKYPEINFSVVCGKVSPYTNLKNFEPDKDQKVTFIKNNFIKIGSRKFVWQKGVFKAVMDYTPNYLILLGFDPHILSNIPLFILAKRKKIKVLWWGHATYGKQGFIGRLIRYFFYTMADGILTYDERGRQRLVNIGVDERKIFPIWNCLNDEDYPFKNSKSKINKKLKYNIIFTGRITDRKKIDQLIKAVAILLKETKNIQLHIVGEGPAQQKLKELTQQLNIEKYVVFHGPLYGEELSNLFVDIDLMVIPGLAGLSVIHALAHGIPVLNNNNKRTHPPEVSAIIPGKTGDFFKEDDVQSLAKKIQEWLPKKPQVSHYCQELVQQRYTPDKVSQKIVEALNKI</sequence>
<dbReference type="FunCoup" id="H1XWL2">
    <property type="interactions" value="38"/>
</dbReference>
<dbReference type="Gene3D" id="3.40.50.2000">
    <property type="entry name" value="Glycogen Phosphorylase B"/>
    <property type="match status" value="2"/>
</dbReference>
<gene>
    <name evidence="2" type="ORF">Cabys_1023</name>
    <name evidence="3" type="ORF">Calab_2240</name>
</gene>
<reference evidence="3 4" key="1">
    <citation type="submission" date="2011-09" db="EMBL/GenBank/DDBJ databases">
        <title>The permanent draft genome of Caldithrix abyssi DSM 13497.</title>
        <authorList>
            <consortium name="US DOE Joint Genome Institute (JGI-PGF)"/>
            <person name="Lucas S."/>
            <person name="Han J."/>
            <person name="Lapidus A."/>
            <person name="Bruce D."/>
            <person name="Goodwin L."/>
            <person name="Pitluck S."/>
            <person name="Peters L."/>
            <person name="Kyrpides N."/>
            <person name="Mavromatis K."/>
            <person name="Ivanova N."/>
            <person name="Mikhailova N."/>
            <person name="Chertkov O."/>
            <person name="Detter J.C."/>
            <person name="Tapia R."/>
            <person name="Han C."/>
            <person name="Land M."/>
            <person name="Hauser L."/>
            <person name="Markowitz V."/>
            <person name="Cheng J.-F."/>
            <person name="Hugenholtz P."/>
            <person name="Woyke T."/>
            <person name="Wu D."/>
            <person name="Spring S."/>
            <person name="Brambilla E."/>
            <person name="Klenk H.-P."/>
            <person name="Eisen J.A."/>
        </authorList>
    </citation>
    <scope>NUCLEOTIDE SEQUENCE [LARGE SCALE GENOMIC DNA]</scope>
    <source>
        <strain evidence="3 4">DSM 13497</strain>
    </source>
</reference>
<dbReference type="PaxDb" id="880073-Calab_2240"/>
<accession>H1XWL2</accession>
<dbReference type="RefSeq" id="WP_006929031.1">
    <property type="nucleotide sequence ID" value="NZ_CM001402.1"/>
</dbReference>
<dbReference type="SUPFAM" id="SSF53756">
    <property type="entry name" value="UDP-Glycosyltransferase/glycogen phosphorylase"/>
    <property type="match status" value="1"/>
</dbReference>
<dbReference type="eggNOG" id="COG0438">
    <property type="taxonomic scope" value="Bacteria"/>
</dbReference>
<evidence type="ECO:0000313" key="3">
    <source>
        <dbReference type="EMBL" id="EHO41850.1"/>
    </source>
</evidence>
<dbReference type="InParanoid" id="H1XWL2"/>
<dbReference type="PANTHER" id="PTHR45947">
    <property type="entry name" value="SULFOQUINOVOSYL TRANSFERASE SQD2"/>
    <property type="match status" value="1"/>
</dbReference>
<evidence type="ECO:0000259" key="1">
    <source>
        <dbReference type="Pfam" id="PF00534"/>
    </source>
</evidence>